<organism evidence="1 2">
    <name type="scientific">Candidatus Danuiimicrobium aquiferis</name>
    <dbReference type="NCBI Taxonomy" id="1801832"/>
    <lineage>
        <taxon>Bacteria</taxon>
        <taxon>Pseudomonadati</taxon>
        <taxon>Candidatus Omnitrophota</taxon>
        <taxon>Candidatus Danuiimicrobium</taxon>
    </lineage>
</organism>
<evidence type="ECO:0000313" key="1">
    <source>
        <dbReference type="EMBL" id="OGW97551.1"/>
    </source>
</evidence>
<name>A0A1G1KXC7_9BACT</name>
<dbReference type="AlphaFoldDB" id="A0A1G1KXC7"/>
<accession>A0A1G1KXC7</accession>
<comment type="caution">
    <text evidence="1">The sequence shown here is derived from an EMBL/GenBank/DDBJ whole genome shotgun (WGS) entry which is preliminary data.</text>
</comment>
<dbReference type="Proteomes" id="UP000178187">
    <property type="component" value="Unassembled WGS sequence"/>
</dbReference>
<sequence>MNKKLLLFDIDGTLLVSGGCGKDAFNQAFCELFQIEDAWSHTIPDGKTDPHIIEEIAQRNLNRSLNSIEYGVLRRVH</sequence>
<evidence type="ECO:0008006" key="3">
    <source>
        <dbReference type="Google" id="ProtNLM"/>
    </source>
</evidence>
<evidence type="ECO:0000313" key="2">
    <source>
        <dbReference type="Proteomes" id="UP000178187"/>
    </source>
</evidence>
<reference evidence="1 2" key="1">
    <citation type="journal article" date="2016" name="Nat. Commun.">
        <title>Thousands of microbial genomes shed light on interconnected biogeochemical processes in an aquifer system.</title>
        <authorList>
            <person name="Anantharaman K."/>
            <person name="Brown C.T."/>
            <person name="Hug L.A."/>
            <person name="Sharon I."/>
            <person name="Castelle C.J."/>
            <person name="Probst A.J."/>
            <person name="Thomas B.C."/>
            <person name="Singh A."/>
            <person name="Wilkins M.J."/>
            <person name="Karaoz U."/>
            <person name="Brodie E.L."/>
            <person name="Williams K.H."/>
            <person name="Hubbard S.S."/>
            <person name="Banfield J.F."/>
        </authorList>
    </citation>
    <scope>NUCLEOTIDE SEQUENCE [LARGE SCALE GENOMIC DNA]</scope>
</reference>
<dbReference type="SUPFAM" id="SSF56784">
    <property type="entry name" value="HAD-like"/>
    <property type="match status" value="1"/>
</dbReference>
<dbReference type="EMBL" id="MHFR01000041">
    <property type="protein sequence ID" value="OGW97551.1"/>
    <property type="molecule type" value="Genomic_DNA"/>
</dbReference>
<dbReference type="InterPro" id="IPR036412">
    <property type="entry name" value="HAD-like_sf"/>
</dbReference>
<protein>
    <recommendedName>
        <fullName evidence="3">Hydrolase</fullName>
    </recommendedName>
</protein>
<proteinExistence type="predicted"/>
<gene>
    <name evidence="1" type="ORF">A3G33_05190</name>
</gene>